<keyword evidence="5" id="KW-1185">Reference proteome</keyword>
<dbReference type="AlphaFoldDB" id="A0A0V0QI57"/>
<reference evidence="4 5" key="1">
    <citation type="journal article" date="2015" name="Sci. Rep.">
        <title>Genome of the facultative scuticociliatosis pathogen Pseudocohnilembus persalinus provides insight into its virulence through horizontal gene transfer.</title>
        <authorList>
            <person name="Xiong J."/>
            <person name="Wang G."/>
            <person name="Cheng J."/>
            <person name="Tian M."/>
            <person name="Pan X."/>
            <person name="Warren A."/>
            <person name="Jiang C."/>
            <person name="Yuan D."/>
            <person name="Miao W."/>
        </authorList>
    </citation>
    <scope>NUCLEOTIDE SEQUENCE [LARGE SCALE GENOMIC DNA]</scope>
    <source>
        <strain evidence="4">36N120E</strain>
    </source>
</reference>
<comment type="subcellular location">
    <subcellularLocation>
        <location evidence="2">Mitochondrion inner membrane</location>
    </subcellularLocation>
</comment>
<evidence type="ECO:0000259" key="3">
    <source>
        <dbReference type="Pfam" id="PF01145"/>
    </source>
</evidence>
<sequence>MNSTILIACIFFWVIVITGIILFSLSFHIVEVDEYGLVYNHVSQKYEDDVKTSGRYFTGIHRDFVIFPREYITIIYSDDYEGAQSKSLSAWTEEGLSVYLDVFIYLQLDKSKIKELYMSYGDNWFPFLVRIGISTIKDVSPNYSTDEFFTDREKISAAMKSEFEDRITEYTDDALKVEIFQVNSISFSDEFEEAIIDKLIVSQEVNTAQITQQIEIGYKEIDFIEATTANTIDIIYANADGEGNEYISKANAQAFSIQVKAFCEAYNDLFADLTITDNDEKIKYMYALETGYLSDKAKIYTDFTQPYFS</sequence>
<feature type="transmembrane region" description="Helical" evidence="2">
    <location>
        <begin position="5"/>
        <end position="30"/>
    </location>
</feature>
<keyword evidence="2" id="KW-1133">Transmembrane helix</keyword>
<dbReference type="Proteomes" id="UP000054937">
    <property type="component" value="Unassembled WGS sequence"/>
</dbReference>
<proteinExistence type="inferred from homology"/>
<organism evidence="4 5">
    <name type="scientific">Pseudocohnilembus persalinus</name>
    <name type="common">Ciliate</name>
    <dbReference type="NCBI Taxonomy" id="266149"/>
    <lineage>
        <taxon>Eukaryota</taxon>
        <taxon>Sar</taxon>
        <taxon>Alveolata</taxon>
        <taxon>Ciliophora</taxon>
        <taxon>Intramacronucleata</taxon>
        <taxon>Oligohymenophorea</taxon>
        <taxon>Scuticociliatia</taxon>
        <taxon>Philasterida</taxon>
        <taxon>Pseudocohnilembidae</taxon>
        <taxon>Pseudocohnilembus</taxon>
    </lineage>
</organism>
<accession>A0A0V0QI57</accession>
<dbReference type="OMA" id="AINTEYV"/>
<evidence type="ECO:0000256" key="2">
    <source>
        <dbReference type="RuleBase" id="RU366048"/>
    </source>
</evidence>
<evidence type="ECO:0000313" key="4">
    <source>
        <dbReference type="EMBL" id="KRX01819.1"/>
    </source>
</evidence>
<dbReference type="InterPro" id="IPR000163">
    <property type="entry name" value="Prohibitin"/>
</dbReference>
<dbReference type="InterPro" id="IPR001107">
    <property type="entry name" value="Band_7"/>
</dbReference>
<dbReference type="InterPro" id="IPR036013">
    <property type="entry name" value="Band_7/SPFH_dom_sf"/>
</dbReference>
<dbReference type="EMBL" id="LDAU01000163">
    <property type="protein sequence ID" value="KRX01819.1"/>
    <property type="molecule type" value="Genomic_DNA"/>
</dbReference>
<protein>
    <recommendedName>
        <fullName evidence="2">Prohibitin</fullName>
    </recommendedName>
</protein>
<dbReference type="SUPFAM" id="SSF117892">
    <property type="entry name" value="Band 7/SPFH domain"/>
    <property type="match status" value="1"/>
</dbReference>
<name>A0A0V0QI57_PSEPJ</name>
<dbReference type="OrthoDB" id="190994at2759"/>
<dbReference type="Pfam" id="PF01145">
    <property type="entry name" value="Band_7"/>
    <property type="match status" value="1"/>
</dbReference>
<keyword evidence="2" id="KW-0812">Transmembrane</keyword>
<gene>
    <name evidence="4" type="ORF">PPERSA_00529</name>
</gene>
<evidence type="ECO:0000256" key="1">
    <source>
        <dbReference type="ARBA" id="ARBA00009658"/>
    </source>
</evidence>
<keyword evidence="2" id="KW-0472">Membrane</keyword>
<evidence type="ECO:0000313" key="5">
    <source>
        <dbReference type="Proteomes" id="UP000054937"/>
    </source>
</evidence>
<dbReference type="PANTHER" id="PTHR23222">
    <property type="entry name" value="PROHIBITIN"/>
    <property type="match status" value="1"/>
</dbReference>
<dbReference type="PANTHER" id="PTHR23222:SF0">
    <property type="entry name" value="PROHIBITIN 1"/>
    <property type="match status" value="1"/>
</dbReference>
<dbReference type="GO" id="GO:0005743">
    <property type="term" value="C:mitochondrial inner membrane"/>
    <property type="evidence" value="ECO:0007669"/>
    <property type="project" value="UniProtKB-SubCell"/>
</dbReference>
<dbReference type="InParanoid" id="A0A0V0QI57"/>
<keyword evidence="2" id="KW-0496">Mitochondrion</keyword>
<feature type="domain" description="Band 7" evidence="3">
    <location>
        <begin position="29"/>
        <end position="213"/>
    </location>
</feature>
<dbReference type="Gene3D" id="3.30.479.30">
    <property type="entry name" value="Band 7 domain"/>
    <property type="match status" value="1"/>
</dbReference>
<comment type="caution">
    <text evidence="4">The sequence shown here is derived from an EMBL/GenBank/DDBJ whole genome shotgun (WGS) entry which is preliminary data.</text>
</comment>
<keyword evidence="2" id="KW-0999">Mitochondrion inner membrane</keyword>
<comment type="similarity">
    <text evidence="1 2">Belongs to the prohibitin family.</text>
</comment>